<proteinExistence type="predicted"/>
<dbReference type="OMA" id="YIVNTWI"/>
<dbReference type="InterPro" id="IPR052579">
    <property type="entry name" value="Zinc_finger_SWIM"/>
</dbReference>
<reference evidence="1 2" key="1">
    <citation type="journal article" date="2018" name="Nat. Genet.">
        <title>The Rosa genome provides new insights in the design of modern roses.</title>
        <authorList>
            <person name="Bendahmane M."/>
        </authorList>
    </citation>
    <scope>NUCLEOTIDE SEQUENCE [LARGE SCALE GENOMIC DNA]</scope>
    <source>
        <strain evidence="2">cv. Old Blush</strain>
    </source>
</reference>
<dbReference type="AlphaFoldDB" id="A0A2P6SDR4"/>
<accession>A0A2P6SDR4</accession>
<dbReference type="Proteomes" id="UP000238479">
    <property type="component" value="Chromosome 1"/>
</dbReference>
<keyword evidence="2" id="KW-1185">Reference proteome</keyword>
<dbReference type="EMBL" id="PDCK01000039">
    <property type="protein sequence ID" value="PRQ56821.1"/>
    <property type="molecule type" value="Genomic_DNA"/>
</dbReference>
<dbReference type="Gramene" id="PRQ56821">
    <property type="protein sequence ID" value="PRQ56821"/>
    <property type="gene ID" value="RchiOBHm_Chr1g0341531"/>
</dbReference>
<protein>
    <submittedName>
        <fullName evidence="1">Putative FHY3/FAR1 family protein</fullName>
    </submittedName>
</protein>
<evidence type="ECO:0000313" key="1">
    <source>
        <dbReference type="EMBL" id="PRQ56821.1"/>
    </source>
</evidence>
<gene>
    <name evidence="1" type="ORF">RchiOBHm_Chr1g0341531</name>
</gene>
<sequence>MSSWTALVESWNESTFNETWNYFQIEYKDYASVLTYIVNTWIPWKERFVFTWTGQTSHFGNNVTSRAEGAHEILKKYLQVSTGGLREVKDNICLAIQNQFQEIKTQLASEKIRVPQKLCIPFFKEVINKVSFYALFELQKQYLLANTKDYSSQCKGQFSKTMGLPCVHMIKDMNIEVLLINMIHKQWRIDTRPFGNDQHASLDHEDPFSSLVFEIKEKYEKQPLMQKENTIRQLSQILGASCTLIF</sequence>
<dbReference type="PANTHER" id="PTHR31569">
    <property type="entry name" value="SWIM-TYPE DOMAIN-CONTAINING PROTEIN"/>
    <property type="match status" value="1"/>
</dbReference>
<dbReference type="PANTHER" id="PTHR31569:SF4">
    <property type="entry name" value="SWIM-TYPE DOMAIN-CONTAINING PROTEIN"/>
    <property type="match status" value="1"/>
</dbReference>
<name>A0A2P6SDR4_ROSCH</name>
<evidence type="ECO:0000313" key="2">
    <source>
        <dbReference type="Proteomes" id="UP000238479"/>
    </source>
</evidence>
<organism evidence="1 2">
    <name type="scientific">Rosa chinensis</name>
    <name type="common">China rose</name>
    <dbReference type="NCBI Taxonomy" id="74649"/>
    <lineage>
        <taxon>Eukaryota</taxon>
        <taxon>Viridiplantae</taxon>
        <taxon>Streptophyta</taxon>
        <taxon>Embryophyta</taxon>
        <taxon>Tracheophyta</taxon>
        <taxon>Spermatophyta</taxon>
        <taxon>Magnoliopsida</taxon>
        <taxon>eudicotyledons</taxon>
        <taxon>Gunneridae</taxon>
        <taxon>Pentapetalae</taxon>
        <taxon>rosids</taxon>
        <taxon>fabids</taxon>
        <taxon>Rosales</taxon>
        <taxon>Rosaceae</taxon>
        <taxon>Rosoideae</taxon>
        <taxon>Rosoideae incertae sedis</taxon>
        <taxon>Rosa</taxon>
    </lineage>
</organism>
<comment type="caution">
    <text evidence="1">The sequence shown here is derived from an EMBL/GenBank/DDBJ whole genome shotgun (WGS) entry which is preliminary data.</text>
</comment>